<dbReference type="EMBL" id="GU474870">
    <property type="protein sequence ID" value="ADI17652.1"/>
    <property type="molecule type" value="Genomic_DNA"/>
</dbReference>
<dbReference type="AlphaFoldDB" id="E0XTB1"/>
<evidence type="ECO:0000313" key="1">
    <source>
        <dbReference type="EMBL" id="ADI17652.1"/>
    </source>
</evidence>
<proteinExistence type="predicted"/>
<reference evidence="1" key="1">
    <citation type="journal article" date="2011" name="Environ. Microbiol.">
        <title>Time-series analyses of Monterey Bay coastal microbial picoplankton using a 'genome proxy' microarray.</title>
        <authorList>
            <person name="Rich V.I."/>
            <person name="Pham V.D."/>
            <person name="Eppley J."/>
            <person name="Shi Y."/>
            <person name="DeLong E.F."/>
        </authorList>
    </citation>
    <scope>NUCLEOTIDE SEQUENCE</scope>
</reference>
<accession>E0XTB1</accession>
<protein>
    <submittedName>
        <fullName evidence="1">Uncharacterized protein</fullName>
    </submittedName>
</protein>
<organism evidence="1">
    <name type="scientific">uncultured alpha proteobacterium HF0130_20P23</name>
    <dbReference type="NCBI Taxonomy" id="710809"/>
    <lineage>
        <taxon>Bacteria</taxon>
        <taxon>Pseudomonadati</taxon>
        <taxon>Pseudomonadota</taxon>
        <taxon>Alphaproteobacteria</taxon>
        <taxon>environmental samples</taxon>
    </lineage>
</organism>
<name>E0XTB1_9PROT</name>
<sequence>MSFNSAVYASLSSSEFKRHRLMRAEISVCRCELTVSGGVAQLGERRLCKP</sequence>